<dbReference type="InterPro" id="IPR010730">
    <property type="entry name" value="HET"/>
</dbReference>
<dbReference type="Proteomes" id="UP000544095">
    <property type="component" value="Unassembled WGS sequence"/>
</dbReference>
<gene>
    <name evidence="3" type="ORF">FPANT_2948</name>
</gene>
<accession>A0A8H5PMX7</accession>
<evidence type="ECO:0000256" key="1">
    <source>
        <dbReference type="SAM" id="MobiDB-lite"/>
    </source>
</evidence>
<feature type="compositionally biased region" description="Low complexity" evidence="1">
    <location>
        <begin position="632"/>
        <end position="648"/>
    </location>
</feature>
<reference evidence="3 4" key="1">
    <citation type="submission" date="2020-05" db="EMBL/GenBank/DDBJ databases">
        <title>Identification and distribution of gene clusters putatively required for synthesis of sphingolipid metabolism inhibitors in phylogenetically diverse species of the filamentous fungus Fusarium.</title>
        <authorList>
            <person name="Kim H.-S."/>
            <person name="Busman M."/>
            <person name="Brown D.W."/>
            <person name="Divon H."/>
            <person name="Uhlig S."/>
            <person name="Proctor R.H."/>
        </authorList>
    </citation>
    <scope>NUCLEOTIDE SEQUENCE [LARGE SCALE GENOMIC DNA]</scope>
    <source>
        <strain evidence="3 4">NRRL 25211</strain>
    </source>
</reference>
<sequence length="849" mass="96012">MPAGGEEFSIDCPIAAATDLDMGTSLGLQPPISHVDEETLLWIKWKLESCVSHNHFNPNKTFIPDRLIDVRGNQLSLVLTKDFEARDAESHRYIALTYCWGPEPHASKQLKTTTFNISQHQQQIPESSLPQVIKDAITITRALSVPFLWVDALCILQDDVSDWEHQCRMMEQIYGNAYTAVAAVSSQNCEEGFVVKTNRILFPFSDESGHNRVFGIYPPPYQADTQHEVRHSPWFKRGWTFQERIASTRILMFSKRNLHFKCKYFDESMGRERTTSEINYGILDRVTIDSGTTVAIYQEWNKIIAQIDPEYHQFTRETDFLPSIAGIALLFSKRLNDDYAAGYKPWFGNLLERLKTPSPYIAPSWSWASRRKTFWFHLYRPELLANCRPEFDSLETAVTLRGESVLGEVRDSALDITTKVYAGSRRITYHEAPPHSSSKSTVQIDGRYFAEIEPDCTDLARSESTVMLIGLLLISSTIRRYEDAEVSSLRCSDNSETLGDEDDAGSDFESLSASTNGKAGIMFACGTRVKYLSKTLTNEGKKMVLDAPGSEPVSPQRGSSSKKPSAYVFDSNGDTRIVLSTSMTQTFKWDADKIWIEEERRKKAYLKRKKWQKNKGKTVEYSPPTPPPAPDPTFGSSTPPGATTSATSMDWASDGDEIVLECTDPGPNPDSTSLQIQNWDYGETCVPRLKKIEFRMLVSGKHLELASPIFKTMVTGPFAEGKADASGFRLITASDWDPEAFKIVLTIIHGYNRDVPRSLSLEMLVKVAMIVNYYDCHESIELYTDIWLEGLRSEFPKSYGRDCVLCLFVSWVFSRPIMFRDMTQLALRHSQKLIEAEDFPLPADILGKL</sequence>
<dbReference type="PANTHER" id="PTHR33112:SF16">
    <property type="entry name" value="HETEROKARYON INCOMPATIBILITY DOMAIN-CONTAINING PROTEIN"/>
    <property type="match status" value="1"/>
</dbReference>
<keyword evidence="4" id="KW-1185">Reference proteome</keyword>
<feature type="region of interest" description="Disordered" evidence="1">
    <location>
        <begin position="543"/>
        <end position="567"/>
    </location>
</feature>
<dbReference type="Pfam" id="PF06985">
    <property type="entry name" value="HET"/>
    <property type="match status" value="1"/>
</dbReference>
<evidence type="ECO:0000259" key="2">
    <source>
        <dbReference type="Pfam" id="PF06985"/>
    </source>
</evidence>
<evidence type="ECO:0000313" key="4">
    <source>
        <dbReference type="Proteomes" id="UP000544095"/>
    </source>
</evidence>
<evidence type="ECO:0000313" key="3">
    <source>
        <dbReference type="EMBL" id="KAF5599891.1"/>
    </source>
</evidence>
<dbReference type="PANTHER" id="PTHR33112">
    <property type="entry name" value="DOMAIN PROTEIN, PUTATIVE-RELATED"/>
    <property type="match status" value="1"/>
</dbReference>
<proteinExistence type="predicted"/>
<comment type="caution">
    <text evidence="3">The sequence shown here is derived from an EMBL/GenBank/DDBJ whole genome shotgun (WGS) entry which is preliminary data.</text>
</comment>
<dbReference type="AlphaFoldDB" id="A0A8H5PMX7"/>
<feature type="domain" description="Heterokaryon incompatibility" evidence="2">
    <location>
        <begin position="93"/>
        <end position="243"/>
    </location>
</feature>
<protein>
    <recommendedName>
        <fullName evidence="2">Heterokaryon incompatibility domain-containing protein</fullName>
    </recommendedName>
</protein>
<organism evidence="3 4">
    <name type="scientific">Fusarium pseudoanthophilum</name>
    <dbReference type="NCBI Taxonomy" id="48495"/>
    <lineage>
        <taxon>Eukaryota</taxon>
        <taxon>Fungi</taxon>
        <taxon>Dikarya</taxon>
        <taxon>Ascomycota</taxon>
        <taxon>Pezizomycotina</taxon>
        <taxon>Sordariomycetes</taxon>
        <taxon>Hypocreomycetidae</taxon>
        <taxon>Hypocreales</taxon>
        <taxon>Nectriaceae</taxon>
        <taxon>Fusarium</taxon>
        <taxon>Fusarium fujikuroi species complex</taxon>
    </lineage>
</organism>
<dbReference type="EMBL" id="JAAOAR010000133">
    <property type="protein sequence ID" value="KAF5599891.1"/>
    <property type="molecule type" value="Genomic_DNA"/>
</dbReference>
<feature type="region of interest" description="Disordered" evidence="1">
    <location>
        <begin position="615"/>
        <end position="649"/>
    </location>
</feature>
<name>A0A8H5PMX7_9HYPO</name>
<feature type="region of interest" description="Disordered" evidence="1">
    <location>
        <begin position="489"/>
        <end position="511"/>
    </location>
</feature>